<keyword evidence="3" id="KW-1185">Reference proteome</keyword>
<dbReference type="EMBL" id="AFWV01000001">
    <property type="protein sequence ID" value="EGV20282.1"/>
    <property type="molecule type" value="Genomic_DNA"/>
</dbReference>
<name>F9U559_9GAMM</name>
<evidence type="ECO:0000313" key="3">
    <source>
        <dbReference type="Proteomes" id="UP000005459"/>
    </source>
</evidence>
<dbReference type="eggNOG" id="COG3064">
    <property type="taxonomic scope" value="Bacteria"/>
</dbReference>
<gene>
    <name evidence="2" type="ORF">ThimaDRAFT_0060</name>
</gene>
<reference evidence="2 3" key="1">
    <citation type="submission" date="2011-06" db="EMBL/GenBank/DDBJ databases">
        <title>The draft genome of Thiocapsa marina 5811.</title>
        <authorList>
            <consortium name="US DOE Joint Genome Institute (JGI-PGF)"/>
            <person name="Lucas S."/>
            <person name="Han J."/>
            <person name="Cheng J.-F."/>
            <person name="Goodwin L."/>
            <person name="Pitluck S."/>
            <person name="Peters L."/>
            <person name="Land M.L."/>
            <person name="Hauser L."/>
            <person name="Vogl K."/>
            <person name="Liu Z."/>
            <person name="Imhoff J."/>
            <person name="Thiel V."/>
            <person name="Frigaard N.-U."/>
            <person name="Bryant D."/>
            <person name="Woyke T.J."/>
        </authorList>
    </citation>
    <scope>NUCLEOTIDE SEQUENCE [LARGE SCALE GENOMIC DNA]</scope>
    <source>
        <strain evidence="2 3">5811</strain>
    </source>
</reference>
<evidence type="ECO:0000256" key="1">
    <source>
        <dbReference type="SAM" id="MobiDB-lite"/>
    </source>
</evidence>
<proteinExistence type="predicted"/>
<dbReference type="PATRIC" id="fig|768671.3.peg.67"/>
<feature type="compositionally biased region" description="Basic and acidic residues" evidence="1">
    <location>
        <begin position="85"/>
        <end position="103"/>
    </location>
</feature>
<evidence type="ECO:0000313" key="2">
    <source>
        <dbReference type="EMBL" id="EGV20282.1"/>
    </source>
</evidence>
<accession>F9U559</accession>
<sequence length="435" mass="49797">MTEDQDTIPVPAPIADRGDGPVSREALYEMVWSEPMLKVAARFSVSSSYMARVCTLLNVPRPERGYWAKLAVGRAPKQPPLPEPRPGDPLEWTRDGTPPERARSLPMPPDRTSRRKRAARSPLPDRHPLVSGAKPLFEAGRLSWTGGYLKPVKRLLVDLAVTKTGLDKALAFANEFFLALEARDHRVVIAPNSEPFHRAEVDERENPAKGHHHNNLWSPIRCTVVYIGTVAIGLTIIEMSEETEVRYVNGEYIRLTEDAPKRRGRSAHNHGWTSTRDFPTGRLCLQVYSPYPRADWIQQWRETPARDLSARIPSIVRELEKATVEIARLVEEGQRQAELERQRWEAQREEWRREEEVRRAAKALKDSKEELLQIIEVWAAAKRLEEFFADAERRAQDLPSEQREGTTARLRRARGLIGSTDALERFDAWRAPEER</sequence>
<organism evidence="2 3">
    <name type="scientific">Thiocapsa marina 5811</name>
    <dbReference type="NCBI Taxonomy" id="768671"/>
    <lineage>
        <taxon>Bacteria</taxon>
        <taxon>Pseudomonadati</taxon>
        <taxon>Pseudomonadota</taxon>
        <taxon>Gammaproteobacteria</taxon>
        <taxon>Chromatiales</taxon>
        <taxon>Chromatiaceae</taxon>
        <taxon>Thiocapsa</taxon>
    </lineage>
</organism>
<dbReference type="STRING" id="768671.ThimaDRAFT_0060"/>
<protein>
    <submittedName>
        <fullName evidence="2">Uncharacterized protein</fullName>
    </submittedName>
</protein>
<dbReference type="AlphaFoldDB" id="F9U559"/>
<dbReference type="Proteomes" id="UP000005459">
    <property type="component" value="Unassembled WGS sequence"/>
</dbReference>
<feature type="region of interest" description="Disordered" evidence="1">
    <location>
        <begin position="75"/>
        <end position="130"/>
    </location>
</feature>